<feature type="transmembrane region" description="Helical" evidence="1">
    <location>
        <begin position="182"/>
        <end position="199"/>
    </location>
</feature>
<dbReference type="RefSeq" id="WP_207002082.1">
    <property type="nucleotide sequence ID" value="NZ_JAEKJR010000002.1"/>
</dbReference>
<keyword evidence="3" id="KW-0378">Hydrolase</keyword>
<dbReference type="GO" id="GO:0008237">
    <property type="term" value="F:metallopeptidase activity"/>
    <property type="evidence" value="ECO:0007669"/>
    <property type="project" value="UniProtKB-KW"/>
</dbReference>
<keyword evidence="3" id="KW-0482">Metalloprotease</keyword>
<dbReference type="EMBL" id="JAEKJR010000002">
    <property type="protein sequence ID" value="MBN8431404.1"/>
    <property type="molecule type" value="Genomic_DNA"/>
</dbReference>
<accession>A0ABS3E7X0</accession>
<evidence type="ECO:0000259" key="2">
    <source>
        <dbReference type="Pfam" id="PF02517"/>
    </source>
</evidence>
<feature type="transmembrane region" description="Helical" evidence="1">
    <location>
        <begin position="106"/>
        <end position="128"/>
    </location>
</feature>
<keyword evidence="1" id="KW-1133">Transmembrane helix</keyword>
<proteinExistence type="predicted"/>
<comment type="caution">
    <text evidence="3">The sequence shown here is derived from an EMBL/GenBank/DDBJ whole genome shotgun (WGS) entry which is preliminary data.</text>
</comment>
<dbReference type="Proteomes" id="UP000664293">
    <property type="component" value="Unassembled WGS sequence"/>
</dbReference>
<feature type="transmembrane region" description="Helical" evidence="1">
    <location>
        <begin position="227"/>
        <end position="244"/>
    </location>
</feature>
<evidence type="ECO:0000313" key="3">
    <source>
        <dbReference type="EMBL" id="MBN8431404.1"/>
    </source>
</evidence>
<sequence>MTQETIIGVKTKLDKYTVLALVVSLILYPLLYSLDFFSEFIFPLAAEGWPYNVFEEDARSGWWWFWTGNFFYHWVPALFVWLCLYKNKETWESIGVSLAWYAKRKYSITGVIVALVVAAFVLPDIYYGDNLPQHSQTIYFAPISTNERLFMIVMAITTGVTEEVLFRGFAFTRLKRLINNPWLILPITLVSFLLIHGQPDNLGRSLHYIIGGCAFGISFILFKLKRLELLIVVHFFINASLALAP</sequence>
<reference evidence="3 4" key="1">
    <citation type="submission" date="2020-12" db="EMBL/GenBank/DDBJ databases">
        <title>Oil enriched cultivation method for isolating marine PHA-producing bacteria.</title>
        <authorList>
            <person name="Zheng W."/>
            <person name="Yu S."/>
            <person name="Huang Y."/>
        </authorList>
    </citation>
    <scope>NUCLEOTIDE SEQUENCE [LARGE SCALE GENOMIC DNA]</scope>
    <source>
        <strain evidence="3 4">SN0-2</strain>
    </source>
</reference>
<protein>
    <submittedName>
        <fullName evidence="3">CPBP family intramembrane metalloprotease</fullName>
    </submittedName>
</protein>
<keyword evidence="4" id="KW-1185">Reference proteome</keyword>
<evidence type="ECO:0000313" key="4">
    <source>
        <dbReference type="Proteomes" id="UP000664293"/>
    </source>
</evidence>
<keyword evidence="3" id="KW-0645">Protease</keyword>
<name>A0ABS3E7X0_9GAMM</name>
<feature type="transmembrane region" description="Helical" evidence="1">
    <location>
        <begin position="63"/>
        <end position="85"/>
    </location>
</feature>
<gene>
    <name evidence="3" type="ORF">JF535_11130</name>
</gene>
<evidence type="ECO:0000256" key="1">
    <source>
        <dbReference type="SAM" id="Phobius"/>
    </source>
</evidence>
<keyword evidence="1" id="KW-0812">Transmembrane</keyword>
<feature type="transmembrane region" description="Helical" evidence="1">
    <location>
        <begin position="205"/>
        <end position="222"/>
    </location>
</feature>
<dbReference type="InterPro" id="IPR003675">
    <property type="entry name" value="Rce1/LyrA-like_dom"/>
</dbReference>
<feature type="transmembrane region" description="Helical" evidence="1">
    <location>
        <begin position="148"/>
        <end position="170"/>
    </location>
</feature>
<feature type="domain" description="CAAX prenyl protease 2/Lysostaphin resistance protein A-like" evidence="2">
    <location>
        <begin position="148"/>
        <end position="239"/>
    </location>
</feature>
<feature type="transmembrane region" description="Helical" evidence="1">
    <location>
        <begin position="16"/>
        <end position="34"/>
    </location>
</feature>
<dbReference type="Pfam" id="PF02517">
    <property type="entry name" value="Rce1-like"/>
    <property type="match status" value="1"/>
</dbReference>
<keyword evidence="1" id="KW-0472">Membrane</keyword>
<organism evidence="3 4">
    <name type="scientific">Microbulbifer salipaludis</name>
    <dbReference type="NCBI Taxonomy" id="187980"/>
    <lineage>
        <taxon>Bacteria</taxon>
        <taxon>Pseudomonadati</taxon>
        <taxon>Pseudomonadota</taxon>
        <taxon>Gammaproteobacteria</taxon>
        <taxon>Cellvibrionales</taxon>
        <taxon>Microbulbiferaceae</taxon>
        <taxon>Microbulbifer</taxon>
    </lineage>
</organism>